<dbReference type="PANTHER" id="PTHR11133:SF23">
    <property type="entry name" value="SACCHAROPINE DEHYDROGENASE [NAD(+), L-LYSINE-FORMING]"/>
    <property type="match status" value="1"/>
</dbReference>
<sequence>MTCLRRTHLRRFYSTARPSLTVGIRYVLSLTSLCPSQLIPNSREDPQRIWERRAPLTPEDVNYLVTEKQLEVHVEPCERRVFPTSEYVKAGAKIEPSLRNAHIIIGIKETPLDELIISPVPTPRTSNSNQTWSARTHMMFSHTVKGQPYNMPLLSRFLASTSSNPSSSRLLPRLVDYELLTNETDGKRTVGFGWFAGVAGVLESLSAMAHAHLEIGVASPFLYTPRPHTLPSLDRLRAALREIGTRIAQEGTPQTLGPFVIGVTGTGNVAQGCLSMLSELPIQHVAVKDLDALIYLVHAKPADYLVRSDGQPYDRASYYASPHLYSSVFSDKIAPYLTLFLNGVGWSPAYPRLMNNLQLVTALRRAQELGGARFTNIGDITCDVEGGLEFMNLATTLSSPFFKITPQTKPGEPPLPEVQVMSVDILPTSIPFDASRHFSNALMPYLERVLGYYSDMNAIGKEDWQARALERASVAVGGALTGKHAWLQEGVDKCRSELVFKSSSVPEATEVMPSGTLKKKRVLLLGSGMVAGPAVGHIAQRNDVELVVASNIPGELQSLAKRYSNVNYKSINMSVEGSLSSLVAGSDVVIRQVDLLPAALHVQAAELCIQHKKHLVTASYISSEMRSLHDRAVQAGIILLNEIGLDPGIDHCSTHSLLAQFKREGKHVVSFTSFCGGFPAPESVNGVPLGYKFSWTPRGVLSAALNNARFMLGGRICDIPGDNLLKTYFTKVPVGQEYQEGRFVFEGLANRDSLPYVDTYGLGSVDGLRTVLRGTLRYPGFARLMYAFKKLGLLEPEKRVQITEWAGLIPTALARKMKDESVHRMSTTEAVNWVIKGDEAETVLEAAKWLGIAEGEPTGPCRALPRIPTGDLAPLDLFALLLGDRLRYEPGERDMVVLSHEFVVRRGKDDAQEEVYNSSLIAYGDAREGGYTAMARTVGIPVAIAALRVLDGKVSATGVVGPSEPSVYEPVLDGLERVGLGIVERKIGGGGKTVEKILVEGFRQ</sequence>
<evidence type="ECO:0000256" key="1">
    <source>
        <dbReference type="ARBA" id="ARBA00023002"/>
    </source>
</evidence>
<keyword evidence="5" id="KW-1185">Reference proteome</keyword>
<protein>
    <recommendedName>
        <fullName evidence="3">Alanine dehydrogenase/pyridine nucleotide transhydrogenase N-terminal domain-containing protein</fullName>
    </recommendedName>
</protein>
<evidence type="ECO:0000313" key="5">
    <source>
        <dbReference type="Proteomes" id="UP000242287"/>
    </source>
</evidence>
<feature type="domain" description="Alanine dehydrogenase/pyridine nucleotide transhydrogenase N-terminal" evidence="3">
    <location>
        <begin position="38"/>
        <end position="199"/>
    </location>
</feature>
<dbReference type="SUPFAM" id="SSF51735">
    <property type="entry name" value="NAD(P)-binding Rossmann-fold domains"/>
    <property type="match status" value="1"/>
</dbReference>
<dbReference type="AlphaFoldDB" id="A0A2A9NEW6"/>
<dbReference type="Gene3D" id="3.40.50.720">
    <property type="entry name" value="NAD(P)-binding Rossmann-like Domain"/>
    <property type="match status" value="2"/>
</dbReference>
<organism evidence="4 5">
    <name type="scientific">Amanita thiersii Skay4041</name>
    <dbReference type="NCBI Taxonomy" id="703135"/>
    <lineage>
        <taxon>Eukaryota</taxon>
        <taxon>Fungi</taxon>
        <taxon>Dikarya</taxon>
        <taxon>Basidiomycota</taxon>
        <taxon>Agaricomycotina</taxon>
        <taxon>Agaricomycetes</taxon>
        <taxon>Agaricomycetidae</taxon>
        <taxon>Agaricales</taxon>
        <taxon>Pluteineae</taxon>
        <taxon>Amanitaceae</taxon>
        <taxon>Amanita</taxon>
    </lineage>
</organism>
<proteinExistence type="predicted"/>
<dbReference type="GO" id="GO:0019878">
    <property type="term" value="P:lysine biosynthetic process via aminoadipic acid"/>
    <property type="evidence" value="ECO:0007669"/>
    <property type="project" value="TreeGrafter"/>
</dbReference>
<dbReference type="GO" id="GO:0004753">
    <property type="term" value="F:saccharopine dehydrogenase activity"/>
    <property type="evidence" value="ECO:0007669"/>
    <property type="project" value="TreeGrafter"/>
</dbReference>
<accession>A0A2A9NEW6</accession>
<dbReference type="SUPFAM" id="SSF52283">
    <property type="entry name" value="Formate/glycerate dehydrogenase catalytic domain-like"/>
    <property type="match status" value="1"/>
</dbReference>
<dbReference type="OrthoDB" id="10059875at2759"/>
<keyword evidence="1" id="KW-0560">Oxidoreductase</keyword>
<dbReference type="InterPro" id="IPR036291">
    <property type="entry name" value="NAD(P)-bd_dom_sf"/>
</dbReference>
<dbReference type="Gene3D" id="1.10.1870.10">
    <property type="entry name" value="Domain 3, Saccharopine reductase"/>
    <property type="match status" value="1"/>
</dbReference>
<dbReference type="STRING" id="703135.A0A2A9NEW6"/>
<dbReference type="Pfam" id="PF03435">
    <property type="entry name" value="Sacchrp_dh_NADP"/>
    <property type="match status" value="1"/>
</dbReference>
<evidence type="ECO:0000259" key="3">
    <source>
        <dbReference type="SMART" id="SM01003"/>
    </source>
</evidence>
<dbReference type="InterPro" id="IPR051168">
    <property type="entry name" value="AASS"/>
</dbReference>
<name>A0A2A9NEW6_9AGAR</name>
<gene>
    <name evidence="4" type="ORF">AMATHDRAFT_148287</name>
</gene>
<dbReference type="GO" id="GO:0005737">
    <property type="term" value="C:cytoplasm"/>
    <property type="evidence" value="ECO:0007669"/>
    <property type="project" value="TreeGrafter"/>
</dbReference>
<dbReference type="EMBL" id="KZ302037">
    <property type="protein sequence ID" value="PFH49159.1"/>
    <property type="molecule type" value="Genomic_DNA"/>
</dbReference>
<dbReference type="InterPro" id="IPR005097">
    <property type="entry name" value="Sacchrp_dh_NADP-bd"/>
</dbReference>
<dbReference type="InterPro" id="IPR007886">
    <property type="entry name" value="AlaDH/PNT_N"/>
</dbReference>
<dbReference type="Gene3D" id="3.30.360.10">
    <property type="entry name" value="Dihydrodipicolinate Reductase, domain 2"/>
    <property type="match status" value="1"/>
</dbReference>
<evidence type="ECO:0000256" key="2">
    <source>
        <dbReference type="ARBA" id="ARBA00023154"/>
    </source>
</evidence>
<dbReference type="CDD" id="cd12189">
    <property type="entry name" value="LKR_SDH_like"/>
    <property type="match status" value="1"/>
</dbReference>
<keyword evidence="2" id="KW-0457">Lysine biosynthesis</keyword>
<dbReference type="SMART" id="SM01003">
    <property type="entry name" value="AlaDh_PNT_N"/>
    <property type="match status" value="1"/>
</dbReference>
<keyword evidence="2" id="KW-0028">Amino-acid biosynthesis</keyword>
<dbReference type="Pfam" id="PF16653">
    <property type="entry name" value="Sacchrp_dh_C"/>
    <property type="match status" value="1"/>
</dbReference>
<dbReference type="Pfam" id="PF05222">
    <property type="entry name" value="AlaDh_PNT_N"/>
    <property type="match status" value="1"/>
</dbReference>
<dbReference type="InterPro" id="IPR032095">
    <property type="entry name" value="Sacchrp_dh-like_C"/>
</dbReference>
<evidence type="ECO:0000313" key="4">
    <source>
        <dbReference type="EMBL" id="PFH49159.1"/>
    </source>
</evidence>
<dbReference type="Proteomes" id="UP000242287">
    <property type="component" value="Unassembled WGS sequence"/>
</dbReference>
<dbReference type="PANTHER" id="PTHR11133">
    <property type="entry name" value="SACCHAROPINE DEHYDROGENASE"/>
    <property type="match status" value="1"/>
</dbReference>
<dbReference type="SUPFAM" id="SSF55347">
    <property type="entry name" value="Glyceraldehyde-3-phosphate dehydrogenase-like, C-terminal domain"/>
    <property type="match status" value="1"/>
</dbReference>
<reference evidence="4 5" key="1">
    <citation type="submission" date="2014-02" db="EMBL/GenBank/DDBJ databases">
        <title>Transposable element dynamics among asymbiotic and ectomycorrhizal Amanita fungi.</title>
        <authorList>
            <consortium name="DOE Joint Genome Institute"/>
            <person name="Hess J."/>
            <person name="Skrede I."/>
            <person name="Wolfe B."/>
            <person name="LaButti K."/>
            <person name="Ohm R.A."/>
            <person name="Grigoriev I.V."/>
            <person name="Pringle A."/>
        </authorList>
    </citation>
    <scope>NUCLEOTIDE SEQUENCE [LARGE SCALE GENOMIC DNA]</scope>
    <source>
        <strain evidence="4 5">SKay4041</strain>
    </source>
</reference>